<feature type="domain" description="N-acetyltransferase" evidence="1">
    <location>
        <begin position="1"/>
        <end position="158"/>
    </location>
</feature>
<dbReference type="CDD" id="cd04301">
    <property type="entry name" value="NAT_SF"/>
    <property type="match status" value="1"/>
</dbReference>
<dbReference type="EMBL" id="WTYJ01000001">
    <property type="protein sequence ID" value="MXO98263.1"/>
    <property type="molecule type" value="Genomic_DNA"/>
</dbReference>
<sequence>METADLAAVQTVAAVVHRDFPEDRAVFAERLQLYPDGAHILENGGMVGGYAIAHPWTLGGAPALNSRIGTLPQYSDSFYIHDVALLPSARGSGAARAIVTLLSDRARASGFATLSLIAVGGSAPFWARCGFHDASDLLPAENRASYGQAARYMVQDLRDD</sequence>
<accession>A0A6I4TVC3</accession>
<dbReference type="Gene3D" id="3.40.630.30">
    <property type="match status" value="1"/>
</dbReference>
<dbReference type="InterPro" id="IPR000182">
    <property type="entry name" value="GNAT_dom"/>
</dbReference>
<reference evidence="2 3" key="1">
    <citation type="submission" date="2019-12" db="EMBL/GenBank/DDBJ databases">
        <title>Genomic-based taxomic classification of the family Erythrobacteraceae.</title>
        <authorList>
            <person name="Xu L."/>
        </authorList>
    </citation>
    <scope>NUCLEOTIDE SEQUENCE [LARGE SCALE GENOMIC DNA]</scope>
    <source>
        <strain evidence="2 3">S36</strain>
    </source>
</reference>
<protein>
    <submittedName>
        <fullName evidence="2">GNAT family N-acetyltransferase</fullName>
    </submittedName>
</protein>
<dbReference type="Pfam" id="PF00583">
    <property type="entry name" value="Acetyltransf_1"/>
    <property type="match status" value="1"/>
</dbReference>
<dbReference type="PROSITE" id="PS51186">
    <property type="entry name" value="GNAT"/>
    <property type="match status" value="1"/>
</dbReference>
<gene>
    <name evidence="2" type="ORF">GRI97_04600</name>
</gene>
<evidence type="ECO:0000259" key="1">
    <source>
        <dbReference type="PROSITE" id="PS51186"/>
    </source>
</evidence>
<dbReference type="OrthoDB" id="359414at2"/>
<organism evidence="2 3">
    <name type="scientific">Croceibacterium xixiisoli</name>
    <dbReference type="NCBI Taxonomy" id="1476466"/>
    <lineage>
        <taxon>Bacteria</taxon>
        <taxon>Pseudomonadati</taxon>
        <taxon>Pseudomonadota</taxon>
        <taxon>Alphaproteobacteria</taxon>
        <taxon>Sphingomonadales</taxon>
        <taxon>Erythrobacteraceae</taxon>
        <taxon>Croceibacterium</taxon>
    </lineage>
</organism>
<keyword evidence="2" id="KW-0808">Transferase</keyword>
<evidence type="ECO:0000313" key="2">
    <source>
        <dbReference type="EMBL" id="MXO98263.1"/>
    </source>
</evidence>
<dbReference type="InterPro" id="IPR016181">
    <property type="entry name" value="Acyl_CoA_acyltransferase"/>
</dbReference>
<dbReference type="AlphaFoldDB" id="A0A6I4TVC3"/>
<evidence type="ECO:0000313" key="3">
    <source>
        <dbReference type="Proteomes" id="UP000469430"/>
    </source>
</evidence>
<keyword evidence="3" id="KW-1185">Reference proteome</keyword>
<name>A0A6I4TVC3_9SPHN</name>
<dbReference type="Proteomes" id="UP000469430">
    <property type="component" value="Unassembled WGS sequence"/>
</dbReference>
<dbReference type="GO" id="GO:0016747">
    <property type="term" value="F:acyltransferase activity, transferring groups other than amino-acyl groups"/>
    <property type="evidence" value="ECO:0007669"/>
    <property type="project" value="InterPro"/>
</dbReference>
<proteinExistence type="predicted"/>
<comment type="caution">
    <text evidence="2">The sequence shown here is derived from an EMBL/GenBank/DDBJ whole genome shotgun (WGS) entry which is preliminary data.</text>
</comment>
<dbReference type="SUPFAM" id="SSF55729">
    <property type="entry name" value="Acyl-CoA N-acyltransferases (Nat)"/>
    <property type="match status" value="1"/>
</dbReference>